<feature type="transmembrane region" description="Helical" evidence="1">
    <location>
        <begin position="159"/>
        <end position="175"/>
    </location>
</feature>
<dbReference type="InterPro" id="IPR043968">
    <property type="entry name" value="SGNH"/>
</dbReference>
<feature type="transmembrane region" description="Helical" evidence="1">
    <location>
        <begin position="213"/>
        <end position="235"/>
    </location>
</feature>
<dbReference type="GO" id="GO:0009103">
    <property type="term" value="P:lipopolysaccharide biosynthetic process"/>
    <property type="evidence" value="ECO:0007669"/>
    <property type="project" value="TreeGrafter"/>
</dbReference>
<keyword evidence="1" id="KW-0472">Membrane</keyword>
<protein>
    <submittedName>
        <fullName evidence="4">Acyltransferase family protein</fullName>
        <ecNumber evidence="4">2.3.1.-</ecNumber>
    </submittedName>
</protein>
<dbReference type="AlphaFoldDB" id="A0AAU7DUJ7"/>
<gene>
    <name evidence="4" type="ORF">V5R04_12415</name>
</gene>
<feature type="transmembrane region" description="Helical" evidence="1">
    <location>
        <begin position="182"/>
        <end position="201"/>
    </location>
</feature>
<feature type="transmembrane region" description="Helical" evidence="1">
    <location>
        <begin position="378"/>
        <end position="399"/>
    </location>
</feature>
<keyword evidence="1" id="KW-0812">Transmembrane</keyword>
<evidence type="ECO:0000259" key="3">
    <source>
        <dbReference type="Pfam" id="PF19040"/>
    </source>
</evidence>
<feature type="transmembrane region" description="Helical" evidence="1">
    <location>
        <begin position="247"/>
        <end position="267"/>
    </location>
</feature>
<feature type="transmembrane region" description="Helical" evidence="1">
    <location>
        <begin position="340"/>
        <end position="357"/>
    </location>
</feature>
<evidence type="ECO:0000313" key="4">
    <source>
        <dbReference type="EMBL" id="XBH21009.1"/>
    </source>
</evidence>
<dbReference type="EC" id="2.3.1.-" evidence="4"/>
<feature type="domain" description="SGNH" evidence="3">
    <location>
        <begin position="461"/>
        <end position="693"/>
    </location>
</feature>
<sequence>MPQSTLLESPTPATTRVLRKDLQALRALAVIAVVIYHVWPGILPGGFVGVDIFFVISGFLITDHIFKEIQTSKKFSFRNFYARRAKRILPPAYVTIVFSILGALVFLPQNLWAETTRQGVGSIIYLQNVALATNSVDYLAQDSAATVFQHFWSLSVEEQFYIILPLVLVGTALLARKFGRSARVLSLVALGAGLGASFWHAELLLASADPSAYFLLFTRFWELGAGSFLAIALGATSRRLLSDASRLFLRKVLLIAGWAGLVTSILVTSTSHFPGSGALLPVLATVAVIWAREPFVSGPLAGIPSSPPVQYVGNISYSLYLTHWPLVILVPYALPSWPGWARALLVLVLAVGSAAALHRYVEQPLQRVRVSRSNALRILSIALAASVLAVAVAAIPRGWMERSEQKLAVAEQELISDKFDVLGAQAIFGSEYVDFSASPKVVIPAVSKVRSILPSGADGRCKSPISADYTPTCKFGPTGTPVDGSPGRVIALVGDSHMEQYLPAFEDLASLYNLEIRTYFHSSCPFSTGQRVSDVKRGGACAAANKQTLQALSDQTDLDMIITSNRTDMAWSKDAPDPATGFAQKWASLKATHPDVPLVVIEDNPMMLPDDGTTTCVAENPTNPDVCSLPYDQVKPNDYQLSAAKGNSDVHLVRTKEWFCPDNTCPAVIGNVLVYRDQQHLSTLYAQSLAPRIWDEISPLLRSD</sequence>
<reference evidence="4" key="1">
    <citation type="submission" date="2024-02" db="EMBL/GenBank/DDBJ databases">
        <title>Tomenella chthoni gen. nov. sp. nov., a member of the family Jonesiaceae isolated from bat guano.</title>
        <authorList>
            <person name="Miller S.L."/>
            <person name="King J."/>
            <person name="Sankaranarayanan K."/>
            <person name="Lawson P.A."/>
        </authorList>
    </citation>
    <scope>NUCLEOTIDE SEQUENCE</scope>
    <source>
        <strain evidence="4">BS-20</strain>
    </source>
</reference>
<name>A0AAU7DUJ7_9MICO</name>
<dbReference type="InterPro" id="IPR002656">
    <property type="entry name" value="Acyl_transf_3_dom"/>
</dbReference>
<dbReference type="Pfam" id="PF01757">
    <property type="entry name" value="Acyl_transf_3"/>
    <property type="match status" value="1"/>
</dbReference>
<dbReference type="PANTHER" id="PTHR23028">
    <property type="entry name" value="ACETYLTRANSFERASE"/>
    <property type="match status" value="1"/>
</dbReference>
<feature type="transmembrane region" description="Helical" evidence="1">
    <location>
        <begin position="87"/>
        <end position="107"/>
    </location>
</feature>
<dbReference type="GO" id="GO:0016020">
    <property type="term" value="C:membrane"/>
    <property type="evidence" value="ECO:0007669"/>
    <property type="project" value="TreeGrafter"/>
</dbReference>
<keyword evidence="4" id="KW-0808">Transferase</keyword>
<dbReference type="InterPro" id="IPR050879">
    <property type="entry name" value="Acyltransferase_3"/>
</dbReference>
<organism evidence="4">
    <name type="scientific">Jonesiaceae bacterium BS-20</name>
    <dbReference type="NCBI Taxonomy" id="3120821"/>
    <lineage>
        <taxon>Bacteria</taxon>
        <taxon>Bacillati</taxon>
        <taxon>Actinomycetota</taxon>
        <taxon>Actinomycetes</taxon>
        <taxon>Micrococcales</taxon>
        <taxon>Jonesiaceae</taxon>
    </lineage>
</organism>
<feature type="transmembrane region" description="Helical" evidence="1">
    <location>
        <begin position="21"/>
        <end position="39"/>
    </location>
</feature>
<dbReference type="EMBL" id="CP146203">
    <property type="protein sequence ID" value="XBH21009.1"/>
    <property type="molecule type" value="Genomic_DNA"/>
</dbReference>
<dbReference type="PANTHER" id="PTHR23028:SF53">
    <property type="entry name" value="ACYL_TRANSF_3 DOMAIN-CONTAINING PROTEIN"/>
    <property type="match status" value="1"/>
</dbReference>
<dbReference type="Pfam" id="PF19040">
    <property type="entry name" value="SGNH"/>
    <property type="match status" value="1"/>
</dbReference>
<keyword evidence="4" id="KW-0012">Acyltransferase</keyword>
<proteinExistence type="predicted"/>
<feature type="domain" description="Acyltransferase 3" evidence="2">
    <location>
        <begin position="21"/>
        <end position="358"/>
    </location>
</feature>
<accession>A0AAU7DUJ7</accession>
<feature type="transmembrane region" description="Helical" evidence="1">
    <location>
        <begin position="45"/>
        <end position="66"/>
    </location>
</feature>
<evidence type="ECO:0000259" key="2">
    <source>
        <dbReference type="Pfam" id="PF01757"/>
    </source>
</evidence>
<keyword evidence="1" id="KW-1133">Transmembrane helix</keyword>
<evidence type="ECO:0000256" key="1">
    <source>
        <dbReference type="SAM" id="Phobius"/>
    </source>
</evidence>
<dbReference type="GO" id="GO:0016747">
    <property type="term" value="F:acyltransferase activity, transferring groups other than amino-acyl groups"/>
    <property type="evidence" value="ECO:0007669"/>
    <property type="project" value="InterPro"/>
</dbReference>